<evidence type="ECO:0000256" key="2">
    <source>
        <dbReference type="ARBA" id="ARBA00022553"/>
    </source>
</evidence>
<feature type="binding site" evidence="5">
    <location>
        <position position="928"/>
    </location>
    <ligand>
        <name>NADP(+)</name>
        <dbReference type="ChEBI" id="CHEBI:58349"/>
    </ligand>
</feature>
<dbReference type="InterPro" id="IPR020806">
    <property type="entry name" value="PKS_PP-bd"/>
</dbReference>
<feature type="binding site" evidence="5">
    <location>
        <position position="889"/>
    </location>
    <ligand>
        <name>NADP(+)</name>
        <dbReference type="ChEBI" id="CHEBI:58349"/>
    </ligand>
</feature>
<keyword evidence="8" id="KW-1185">Reference proteome</keyword>
<dbReference type="GO" id="GO:0005524">
    <property type="term" value="F:ATP binding"/>
    <property type="evidence" value="ECO:0007669"/>
    <property type="project" value="UniProtKB-UniRule"/>
</dbReference>
<gene>
    <name evidence="5" type="primary">car</name>
    <name evidence="7" type="ORF">BJ998_007185</name>
</gene>
<dbReference type="SUPFAM" id="SSF56801">
    <property type="entry name" value="Acetyl-CoA synthetase-like"/>
    <property type="match status" value="1"/>
</dbReference>
<keyword evidence="5" id="KW-0560">Oxidoreductase</keyword>
<dbReference type="AlphaFoldDB" id="A0A7W9NKR9"/>
<feature type="binding site" evidence="5">
    <location>
        <position position="924"/>
    </location>
    <ligand>
        <name>NADP(+)</name>
        <dbReference type="ChEBI" id="CHEBI:58349"/>
    </ligand>
</feature>
<organism evidence="7 8">
    <name type="scientific">Kutzneria kofuensis</name>
    <dbReference type="NCBI Taxonomy" id="103725"/>
    <lineage>
        <taxon>Bacteria</taxon>
        <taxon>Bacillati</taxon>
        <taxon>Actinomycetota</taxon>
        <taxon>Actinomycetes</taxon>
        <taxon>Pseudonocardiales</taxon>
        <taxon>Pseudonocardiaceae</taxon>
        <taxon>Kutzneria</taxon>
    </lineage>
</organism>
<dbReference type="EMBL" id="JACHIR010000001">
    <property type="protein sequence ID" value="MBB5895989.1"/>
    <property type="molecule type" value="Genomic_DNA"/>
</dbReference>
<feature type="domain" description="Carrier" evidence="6">
    <location>
        <begin position="623"/>
        <end position="698"/>
    </location>
</feature>
<dbReference type="NCBIfam" id="NF041592">
    <property type="entry name" value="carboxyl_red"/>
    <property type="match status" value="1"/>
</dbReference>
<dbReference type="InterPro" id="IPR020845">
    <property type="entry name" value="AMP-binding_CS"/>
</dbReference>
<comment type="caution">
    <text evidence="5">Lacks conserved residue(s) required for the propagation of feature annotation.</text>
</comment>
<dbReference type="CDD" id="cd05235">
    <property type="entry name" value="SDR_e1"/>
    <property type="match status" value="1"/>
</dbReference>
<keyword evidence="5" id="KW-0521">NADP</keyword>
<feature type="binding site" evidence="5">
    <location>
        <position position="398"/>
    </location>
    <ligand>
        <name>AMP</name>
        <dbReference type="ChEBI" id="CHEBI:456215"/>
    </ligand>
</feature>
<feature type="binding site" evidence="5">
    <location>
        <position position="783"/>
    </location>
    <ligand>
        <name>NADP(+)</name>
        <dbReference type="ChEBI" id="CHEBI:58349"/>
    </ligand>
</feature>
<feature type="binding site" evidence="5">
    <location>
        <begin position="393"/>
        <end position="394"/>
    </location>
    <ligand>
        <name>AMP</name>
        <dbReference type="ChEBI" id="CHEBI:456215"/>
    </ligand>
</feature>
<dbReference type="InterPro" id="IPR036291">
    <property type="entry name" value="NAD(P)-bd_dom_sf"/>
</dbReference>
<dbReference type="InterPro" id="IPR009081">
    <property type="entry name" value="PP-bd_ACP"/>
</dbReference>
<dbReference type="InterPro" id="IPR036736">
    <property type="entry name" value="ACP-like_sf"/>
</dbReference>
<feature type="binding site" evidence="5">
    <location>
        <position position="372"/>
    </location>
    <ligand>
        <name>AMP</name>
        <dbReference type="ChEBI" id="CHEBI:456215"/>
    </ligand>
</feature>
<feature type="modified residue" description="O-(pantetheine 4'-phosphoryl)serine" evidence="5">
    <location>
        <position position="657"/>
    </location>
</feature>
<feature type="binding site" evidence="5">
    <location>
        <position position="793"/>
    </location>
    <ligand>
        <name>NADP(+)</name>
        <dbReference type="ChEBI" id="CHEBI:58349"/>
    </ligand>
</feature>
<dbReference type="GO" id="GO:0016620">
    <property type="term" value="F:oxidoreductase activity, acting on the aldehyde or oxo group of donors, NAD or NADP as acceptor"/>
    <property type="evidence" value="ECO:0007669"/>
    <property type="project" value="UniProtKB-UniRule"/>
</dbReference>
<dbReference type="GO" id="GO:0031177">
    <property type="term" value="F:phosphopantetheine binding"/>
    <property type="evidence" value="ECO:0007669"/>
    <property type="project" value="UniProtKB-UniRule"/>
</dbReference>
<feature type="binding site" evidence="5">
    <location>
        <position position="492"/>
    </location>
    <ligand>
        <name>AMP</name>
        <dbReference type="ChEBI" id="CHEBI:456215"/>
    </ligand>
</feature>
<evidence type="ECO:0000256" key="3">
    <source>
        <dbReference type="ARBA" id="ARBA00022741"/>
    </source>
</evidence>
<feature type="binding site" evidence="5">
    <location>
        <begin position="756"/>
        <end position="759"/>
    </location>
    <ligand>
        <name>NADP(+)</name>
        <dbReference type="ChEBI" id="CHEBI:58349"/>
    </ligand>
</feature>
<feature type="binding site" evidence="5">
    <location>
        <position position="471"/>
    </location>
    <ligand>
        <name>AMP</name>
        <dbReference type="ChEBI" id="CHEBI:456215"/>
    </ligand>
</feature>
<sequence length="1138" mass="124158">MQLSGEQDVARLEELLAVDEELRDAMPDPAVTAVLRDPSTSLDRQVETVTAAYADRPALAERASEPVVDPATGRTTRRLLPRFEAITYREARDRAAAIAADWRRHGERPLDAGDIVCTLGFTSPDYAVIDLACLRSGAVAVPLQNSATAAHLKPIVAETEPLIVATSIELVDLAIDTTAESTSLRRVVVFDYHPDVDDEREKFEAARRRLAESGRPVALDSLADVIARGRTLPPVPTHEWDPEELALLIYTSGSTGAPKGAMYPARLVSNLWRGWFADASDHPGVGLSYMPMSHVAGRAMLVGSLAKGGVTYFTARSDLSTLFEDIELARPAELMLVPRVCDMLYQRHKGQDSTRLRKTFLGGRVVWAATGSAPLSAEVGAFIADCLGFPLRDGFGSTEAGAIMIDGRVARPPVIDYRLDDVPELGYFRTDSPHPRGELLLRTETIIPGYYKRPELNTEFFTEDGYYRSGDIVAEIEPDRLVYVDRRKNVLKLSQGEFVAVSKLEALFAASPLIRQIYVYGSSERAYLLAVVVPAEGASRPGIAESLQRIAKEAGLNSYEIPRDFLIEDEPFSTENGLLSDIRKLMRPRLKDRYGPRLEQLYAELADRETSELDELRRAGREQPVLTAVLRAAQAVLGRSSSAPSPDAHFTDLGGDSLSALTFSNLLKEIFEVDVPVGVVISAANTLRRLAGIIEADVKSGSRQPTFATVHGAGATRARAADLKLAKFIDAETLAAAAALPRRDGPIRTVLLTGANGYLGRFLCLEWLERLAPVGGRLICIVRGRDAEAARARLEEAFDSGDAELLRHFRELAAEHLEVVAGDVGEPDLGLDQPTWRRLADTVDLISHPAALVNHVLPYDQLFGPNVVGTAELIRLALTSRIKPVTYLSTVAVTEGDAAIADEDADIRVTSPVRELGDGYANGYAVSKWAGEVLLREAFDLCGLPVAVFRSDMILAHSRYRGQLNVPDMFTRLLVSLIATGVAPKSFYRPDSGPAHYDGLPADFTAESITAIGSEVCQGYRTFNVLNPHADGVSLDVIVDWLIEAGNTITRIDDYAEWFTRFEQGIRALPEKQRQHSLLPLLAAFAQPAEAVDGAGVPADRFRAAVQAAKIGPDKDIPHITADLIHKYAADLRQLRLI</sequence>
<evidence type="ECO:0000256" key="1">
    <source>
        <dbReference type="ARBA" id="ARBA00022450"/>
    </source>
</evidence>
<keyword evidence="2 5" id="KW-0597">Phosphoprotein</keyword>
<evidence type="ECO:0000259" key="6">
    <source>
        <dbReference type="PROSITE" id="PS50075"/>
    </source>
</evidence>
<keyword evidence="1 5" id="KW-0596">Phosphopantetheine</keyword>
<comment type="caution">
    <text evidence="7">The sequence shown here is derived from an EMBL/GenBank/DDBJ whole genome shotgun (WGS) entry which is preliminary data.</text>
</comment>
<dbReference type="Proteomes" id="UP000585638">
    <property type="component" value="Unassembled WGS sequence"/>
</dbReference>
<comment type="cofactor">
    <cofactor evidence="5">
        <name>pantetheine 4'-phosphate</name>
        <dbReference type="ChEBI" id="CHEBI:47942"/>
    </cofactor>
    <text evidence="5">Binds 1 phosphopantetheine covalently.</text>
</comment>
<dbReference type="GO" id="GO:0016020">
    <property type="term" value="C:membrane"/>
    <property type="evidence" value="ECO:0007669"/>
    <property type="project" value="TreeGrafter"/>
</dbReference>
<evidence type="ECO:0000256" key="4">
    <source>
        <dbReference type="ARBA" id="ARBA00022840"/>
    </source>
</evidence>
<dbReference type="PANTHER" id="PTHR43272">
    <property type="entry name" value="LONG-CHAIN-FATTY-ACID--COA LIGASE"/>
    <property type="match status" value="1"/>
</dbReference>
<feature type="binding site" evidence="5">
    <location>
        <position position="294"/>
    </location>
    <ligand>
        <name>AMP</name>
        <dbReference type="ChEBI" id="CHEBI:456215"/>
    </ligand>
</feature>
<dbReference type="InterPro" id="IPR000873">
    <property type="entry name" value="AMP-dep_synth/lig_dom"/>
</dbReference>
<comment type="domain">
    <text evidence="5">The N-terminal domain likely catalyzes substrate activation by formation of an initial acyl-AMP intermediate, the central region contains the phosphopantetheine attachment site, and the C-terminal domain catalyzes the reduction by NADPH of the intermediate thioester formed from the attack of the phosphopantetheine thiol at the carbonyl carbon of acyl-AMP.</text>
</comment>
<dbReference type="GO" id="GO:0050661">
    <property type="term" value="F:NADP binding"/>
    <property type="evidence" value="ECO:0007669"/>
    <property type="project" value="UniProtKB-UniRule"/>
</dbReference>
<evidence type="ECO:0000313" key="8">
    <source>
        <dbReference type="Proteomes" id="UP000585638"/>
    </source>
</evidence>
<comment type="similarity">
    <text evidence="5">Belongs to the ATP-dependent AMP-binding enzyme family. Carboxylic acid reductase subfamily.</text>
</comment>
<dbReference type="PROSITE" id="PS00455">
    <property type="entry name" value="AMP_BINDING"/>
    <property type="match status" value="1"/>
</dbReference>
<dbReference type="Gene3D" id="3.40.50.720">
    <property type="entry name" value="NAD(P)-binding Rossmann-like Domain"/>
    <property type="match status" value="1"/>
</dbReference>
<dbReference type="InterPro" id="IPR013120">
    <property type="entry name" value="FAR_NAD-bd"/>
</dbReference>
<dbReference type="SUPFAM" id="SSF47336">
    <property type="entry name" value="ACP-like"/>
    <property type="match status" value="1"/>
</dbReference>
<dbReference type="EC" id="1.2.1.-" evidence="5"/>
<keyword evidence="3 5" id="KW-0547">Nucleotide-binding</keyword>
<protein>
    <recommendedName>
        <fullName evidence="5">Carboxylic acid reductase</fullName>
        <shortName evidence="5">CAR</shortName>
        <ecNumber evidence="5">1.2.1.-</ecNumber>
    </recommendedName>
    <alternativeName>
        <fullName evidence="5">ATP/NADPH-dependent carboxylic acid reductase</fullName>
    </alternativeName>
</protein>
<dbReference type="PANTHER" id="PTHR43272:SF33">
    <property type="entry name" value="AMP-BINDING DOMAIN-CONTAINING PROTEIN-RELATED"/>
    <property type="match status" value="1"/>
</dbReference>
<dbReference type="PROSITE" id="PS50075">
    <property type="entry name" value="CARRIER"/>
    <property type="match status" value="1"/>
</dbReference>
<feature type="binding site" evidence="5">
    <location>
        <position position="951"/>
    </location>
    <ligand>
        <name>NADP(+)</name>
        <dbReference type="ChEBI" id="CHEBI:58349"/>
    </ligand>
</feature>
<accession>A0A7W9NKR9</accession>
<dbReference type="Gene3D" id="3.40.50.12780">
    <property type="entry name" value="N-terminal domain of ligase-like"/>
    <property type="match status" value="1"/>
</dbReference>
<evidence type="ECO:0000313" key="7">
    <source>
        <dbReference type="EMBL" id="MBB5895989.1"/>
    </source>
</evidence>
<dbReference type="GO" id="GO:0004467">
    <property type="term" value="F:long-chain fatty acid-CoA ligase activity"/>
    <property type="evidence" value="ECO:0007669"/>
    <property type="project" value="TreeGrafter"/>
</dbReference>
<dbReference type="NCBIfam" id="TIGR01746">
    <property type="entry name" value="Thioester-redct"/>
    <property type="match status" value="1"/>
</dbReference>
<dbReference type="Pfam" id="PF00550">
    <property type="entry name" value="PP-binding"/>
    <property type="match status" value="1"/>
</dbReference>
<keyword evidence="4 5" id="KW-0067">ATP-binding</keyword>
<dbReference type="Gene3D" id="1.10.1200.10">
    <property type="entry name" value="ACP-like"/>
    <property type="match status" value="1"/>
</dbReference>
<dbReference type="HAMAP" id="MF_02247">
    <property type="entry name" value="Carbox_acid_reduct"/>
    <property type="match status" value="1"/>
</dbReference>
<feature type="binding site" evidence="5">
    <location>
        <begin position="849"/>
        <end position="851"/>
    </location>
    <ligand>
        <name>NADP(+)</name>
        <dbReference type="ChEBI" id="CHEBI:58349"/>
    </ligand>
</feature>
<proteinExistence type="inferred from homology"/>
<dbReference type="Pfam" id="PF07993">
    <property type="entry name" value="NAD_binding_4"/>
    <property type="match status" value="1"/>
</dbReference>
<comment type="function">
    <text evidence="5">Catalyzes the ATP- and NADPH-dependent reduction of carboxylic acids to the corresponding aldehydes.</text>
</comment>
<name>A0A7W9NKR9_9PSEU</name>
<dbReference type="InterPro" id="IPR042099">
    <property type="entry name" value="ANL_N_sf"/>
</dbReference>
<evidence type="ECO:0000256" key="5">
    <source>
        <dbReference type="HAMAP-Rule" id="MF_02247"/>
    </source>
</evidence>
<feature type="binding site" evidence="5">
    <location>
        <position position="584"/>
    </location>
    <ligand>
        <name>AMP</name>
        <dbReference type="ChEBI" id="CHEBI:456215"/>
    </ligand>
</feature>
<dbReference type="RefSeq" id="WP_184867705.1">
    <property type="nucleotide sequence ID" value="NZ_JACHIR010000001.1"/>
</dbReference>
<dbReference type="SMART" id="SM00823">
    <property type="entry name" value="PKS_PP"/>
    <property type="match status" value="1"/>
</dbReference>
<comment type="catalytic activity">
    <reaction evidence="5">
        <text>a carboxylate + ATP + NADPH + H(+) = an aldehyde + AMP + diphosphate + NADP(+)</text>
        <dbReference type="Rhea" id="RHEA:50916"/>
        <dbReference type="ChEBI" id="CHEBI:15378"/>
        <dbReference type="ChEBI" id="CHEBI:17478"/>
        <dbReference type="ChEBI" id="CHEBI:29067"/>
        <dbReference type="ChEBI" id="CHEBI:30616"/>
        <dbReference type="ChEBI" id="CHEBI:33019"/>
        <dbReference type="ChEBI" id="CHEBI:57783"/>
        <dbReference type="ChEBI" id="CHEBI:58349"/>
        <dbReference type="ChEBI" id="CHEBI:456215"/>
    </reaction>
</comment>
<feature type="binding site" evidence="5">
    <location>
        <begin position="483"/>
        <end position="486"/>
    </location>
    <ligand>
        <name>AMP</name>
        <dbReference type="ChEBI" id="CHEBI:456215"/>
    </ligand>
</feature>
<keyword evidence="7" id="KW-0436">Ligase</keyword>
<reference evidence="7 8" key="1">
    <citation type="submission" date="2020-08" db="EMBL/GenBank/DDBJ databases">
        <title>Sequencing the genomes of 1000 actinobacteria strains.</title>
        <authorList>
            <person name="Klenk H.-P."/>
        </authorList>
    </citation>
    <scope>NUCLEOTIDE SEQUENCE [LARGE SCALE GENOMIC DNA]</scope>
    <source>
        <strain evidence="7 8">DSM 43851</strain>
    </source>
</reference>
<dbReference type="InterPro" id="IPR010080">
    <property type="entry name" value="Thioester_reductase-like_dom"/>
</dbReference>
<dbReference type="SUPFAM" id="SSF51735">
    <property type="entry name" value="NAD(P)-binding Rossmann-fold domains"/>
    <property type="match status" value="1"/>
</dbReference>
<dbReference type="Pfam" id="PF00501">
    <property type="entry name" value="AMP-binding"/>
    <property type="match status" value="1"/>
</dbReference>
<dbReference type="InterPro" id="IPR046407">
    <property type="entry name" value="CAR"/>
</dbReference>